<geneLocation type="plasmid" evidence="4">
    <name>unnamed4</name>
</geneLocation>
<dbReference type="InterPro" id="IPR049517">
    <property type="entry name" value="ACX-like_C"/>
</dbReference>
<sequence length="679" mass="72925">MKRYRVAVDIGGTFVDSIILDTQSGETRLAKASTTPDEPVRGVLEALKRLDVDLRETELFVHGTTLGLNALIERRGVPTGIITNSGFRDIFEMGRTDVPAASMYDFRYQRPPSIVKRRHRIGVGGRINAHGVEIEPLDEGAVLAAAGELVADGIRSIAICFLHSYRNPDHEKRAAALIQEAFPDVAVSASHSISREYREYERTATAVVDAYINPIFNDYVGRLETGLDQAGFDSKLLIMRSSGGAMDADTARRAPIYTVLSGPAGGLIGAGKLAKAIGRDQVITLDYGGTSLDAAVIENGDPMVMHEAHFADLPAQIPVFDIRCIGAGGGSIAWVQEGLLQVGPQSAGAQPGPIAYGRGGTEPTTTDAAFILGFLEPASFLNGSVKLDVEAARRGMENKVSGPLGIDVTRAAAGIFDVLVARTAGAIREITVERGRDPRDFSMVAFGGAGPMIAPLIAREVENAELIVPQSPAVFSAWGMLMSDVVTDVSRTELLLLDPASEAAVSASFDELVAEAREGLASQSSGSVSEEILCLVECRYVGQEHTLKVELSENRPFSTIRDRFDILHKERYGHAIDTAVEIVTLRVRASAVLPKPALPIVPTATGPISDALRGERECFCFALRDRTNFKVYERAKLGSGHHFDGPAIVEEGTTTTVIHSDQTVQVDDHGHLIVRRRVA</sequence>
<dbReference type="SUPFAM" id="SSF53067">
    <property type="entry name" value="Actin-like ATPase domain"/>
    <property type="match status" value="1"/>
</dbReference>
<dbReference type="RefSeq" id="WP_349963261.1">
    <property type="nucleotide sequence ID" value="NZ_CP157964.1"/>
</dbReference>
<evidence type="ECO:0000259" key="2">
    <source>
        <dbReference type="Pfam" id="PF05378"/>
    </source>
</evidence>
<reference evidence="4" key="1">
    <citation type="submission" date="2024-06" db="EMBL/GenBank/DDBJ databases">
        <authorList>
            <person name="Li T."/>
            <person name="Gao R."/>
        </authorList>
    </citation>
    <scope>NUCLEOTIDE SEQUENCE</scope>
    <source>
        <strain evidence="4">ZPR3</strain>
        <plasmid evidence="4">unnamed4</plasmid>
    </source>
</reference>
<feature type="domain" description="Hydantoinase/oxoprolinase N-terminal" evidence="2">
    <location>
        <begin position="5"/>
        <end position="181"/>
    </location>
</feature>
<dbReference type="EMBL" id="CP157964">
    <property type="protein sequence ID" value="XBT98003.1"/>
    <property type="molecule type" value="Genomic_DNA"/>
</dbReference>
<proteinExistence type="predicted"/>
<feature type="domain" description="Hydantoinase A/oxoprolinase" evidence="1">
    <location>
        <begin position="202"/>
        <end position="488"/>
    </location>
</feature>
<dbReference type="Pfam" id="PF19278">
    <property type="entry name" value="Hydant_A_C"/>
    <property type="match status" value="1"/>
</dbReference>
<evidence type="ECO:0000313" key="4">
    <source>
        <dbReference type="EMBL" id="XBT98003.1"/>
    </source>
</evidence>
<dbReference type="Pfam" id="PF05378">
    <property type="entry name" value="Hydant_A_N"/>
    <property type="match status" value="1"/>
</dbReference>
<evidence type="ECO:0000259" key="1">
    <source>
        <dbReference type="Pfam" id="PF01968"/>
    </source>
</evidence>
<dbReference type="GO" id="GO:0006749">
    <property type="term" value="P:glutathione metabolic process"/>
    <property type="evidence" value="ECO:0007669"/>
    <property type="project" value="TreeGrafter"/>
</dbReference>
<dbReference type="InterPro" id="IPR045079">
    <property type="entry name" value="Oxoprolinase-like"/>
</dbReference>
<dbReference type="InterPro" id="IPR043129">
    <property type="entry name" value="ATPase_NBD"/>
</dbReference>
<dbReference type="GO" id="GO:0017168">
    <property type="term" value="F:5-oxoprolinase (ATP-hydrolyzing) activity"/>
    <property type="evidence" value="ECO:0007669"/>
    <property type="project" value="TreeGrafter"/>
</dbReference>
<evidence type="ECO:0000259" key="3">
    <source>
        <dbReference type="Pfam" id="PF19278"/>
    </source>
</evidence>
<keyword evidence="4" id="KW-0614">Plasmid</keyword>
<dbReference type="InterPro" id="IPR002821">
    <property type="entry name" value="Hydantoinase_A"/>
</dbReference>
<organism evidence="4">
    <name type="scientific">Rhizobium sp. ZPR3</name>
    <dbReference type="NCBI Taxonomy" id="3158967"/>
    <lineage>
        <taxon>Bacteria</taxon>
        <taxon>Pseudomonadati</taxon>
        <taxon>Pseudomonadota</taxon>
        <taxon>Alphaproteobacteria</taxon>
        <taxon>Hyphomicrobiales</taxon>
        <taxon>Rhizobiaceae</taxon>
        <taxon>Rhizobium/Agrobacterium group</taxon>
        <taxon>Rhizobium</taxon>
    </lineage>
</organism>
<dbReference type="Pfam" id="PF01968">
    <property type="entry name" value="Hydantoinase_A"/>
    <property type="match status" value="1"/>
</dbReference>
<dbReference type="PANTHER" id="PTHR11365">
    <property type="entry name" value="5-OXOPROLINASE RELATED"/>
    <property type="match status" value="1"/>
</dbReference>
<dbReference type="InterPro" id="IPR008040">
    <property type="entry name" value="Hydant_A_N"/>
</dbReference>
<protein>
    <submittedName>
        <fullName evidence="4">Hydantoinase/oxoprolinase family protein</fullName>
    </submittedName>
</protein>
<name>A0AAU7S6F3_9HYPH</name>
<dbReference type="AlphaFoldDB" id="A0AAU7S6F3"/>
<dbReference type="PANTHER" id="PTHR11365:SF23">
    <property type="entry name" value="HYPOTHETICAL 5-OXOPROLINASE (EUROFUNG)-RELATED"/>
    <property type="match status" value="1"/>
</dbReference>
<feature type="domain" description="Acetophenone carboxylase-like C-terminal" evidence="3">
    <location>
        <begin position="503"/>
        <end position="670"/>
    </location>
</feature>
<dbReference type="GO" id="GO:0005829">
    <property type="term" value="C:cytosol"/>
    <property type="evidence" value="ECO:0007669"/>
    <property type="project" value="TreeGrafter"/>
</dbReference>
<gene>
    <name evidence="4" type="ORF">ABM479_34575</name>
</gene>
<accession>A0AAU7S6F3</accession>